<dbReference type="GeneID" id="75077383"/>
<dbReference type="Proteomes" id="UP000095645">
    <property type="component" value="Unassembled WGS sequence"/>
</dbReference>
<dbReference type="EMBL" id="CYZP01000006">
    <property type="protein sequence ID" value="CUN74996.1"/>
    <property type="molecule type" value="Genomic_DNA"/>
</dbReference>
<gene>
    <name evidence="3" type="ORF">ERS852395_01229</name>
    <name evidence="2" type="ORF">ERS852476_00977</name>
    <name evidence="4" type="ORF">ERS852569_03809</name>
</gene>
<dbReference type="InterPro" id="IPR018966">
    <property type="entry name" value="VTC_domain"/>
</dbReference>
<dbReference type="RefSeq" id="WP_179961437.1">
    <property type="nucleotide sequence ID" value="NZ_CYZA01000005.1"/>
</dbReference>
<dbReference type="CDD" id="cd07750">
    <property type="entry name" value="PolyPPase_VTC_like"/>
    <property type="match status" value="1"/>
</dbReference>
<sequence>MQIKKVFRQERKFLISGEQYYRFSRQFAELFKEDSHNGKDGYMVRSLYFDTLGNKDFEEKLAGVECRRKMRLRIYSPQSRTALLEMKQKQGSNQLKRSLTISREHAEELMKGHYEVLLEYSDPFATECYGVLKTNCYIPKVIVEYKRMAFVFKENDTRITFDSNISASKLTGRFLEEYAGCFPVIHPGCVVMEVKYNNFLLAYIKNILQISNKSETAVSKYALARQAVFRF</sequence>
<feature type="domain" description="VTC" evidence="1">
    <location>
        <begin position="7"/>
        <end position="228"/>
    </location>
</feature>
<evidence type="ECO:0000313" key="6">
    <source>
        <dbReference type="Proteomes" id="UP000095645"/>
    </source>
</evidence>
<dbReference type="Proteomes" id="UP000095447">
    <property type="component" value="Unassembled WGS sequence"/>
</dbReference>
<dbReference type="Proteomes" id="UP000095762">
    <property type="component" value="Unassembled WGS sequence"/>
</dbReference>
<evidence type="ECO:0000259" key="1">
    <source>
        <dbReference type="Pfam" id="PF09359"/>
    </source>
</evidence>
<evidence type="ECO:0000313" key="3">
    <source>
        <dbReference type="EMBL" id="CUN75410.1"/>
    </source>
</evidence>
<evidence type="ECO:0000313" key="2">
    <source>
        <dbReference type="EMBL" id="CUN74996.1"/>
    </source>
</evidence>
<evidence type="ECO:0000313" key="5">
    <source>
        <dbReference type="Proteomes" id="UP000095447"/>
    </source>
</evidence>
<dbReference type="EMBL" id="CZBP01000051">
    <property type="protein sequence ID" value="CUQ41862.1"/>
    <property type="molecule type" value="Genomic_DNA"/>
</dbReference>
<accession>A0A173ZIF8</accession>
<dbReference type="Pfam" id="PF09359">
    <property type="entry name" value="VTC"/>
    <property type="match status" value="1"/>
</dbReference>
<proteinExistence type="predicted"/>
<reference evidence="5 6" key="1">
    <citation type="submission" date="2015-09" db="EMBL/GenBank/DDBJ databases">
        <authorList>
            <consortium name="Pathogen Informatics"/>
        </authorList>
    </citation>
    <scope>NUCLEOTIDE SEQUENCE [LARGE SCALE GENOMIC DNA]</scope>
    <source>
        <strain evidence="3 5">2789STDY5608838</strain>
        <strain evidence="2 6">2789STDY5834861</strain>
        <strain evidence="4 7">2789STDY5834957</strain>
    </source>
</reference>
<protein>
    <submittedName>
        <fullName evidence="3">VTC domain</fullName>
    </submittedName>
</protein>
<evidence type="ECO:0000313" key="4">
    <source>
        <dbReference type="EMBL" id="CUQ41862.1"/>
    </source>
</evidence>
<evidence type="ECO:0000313" key="7">
    <source>
        <dbReference type="Proteomes" id="UP000095762"/>
    </source>
</evidence>
<name>A0A173ZIF8_9FIRM</name>
<dbReference type="Gene3D" id="3.20.100.30">
    <property type="entry name" value="VTC, catalytic tunnel domain"/>
    <property type="match status" value="1"/>
</dbReference>
<dbReference type="AlphaFoldDB" id="A0A173ZIF8"/>
<dbReference type="EMBL" id="CYZA01000005">
    <property type="protein sequence ID" value="CUN75410.1"/>
    <property type="molecule type" value="Genomic_DNA"/>
</dbReference>
<organism evidence="3 5">
    <name type="scientific">Blautia obeum</name>
    <dbReference type="NCBI Taxonomy" id="40520"/>
    <lineage>
        <taxon>Bacteria</taxon>
        <taxon>Bacillati</taxon>
        <taxon>Bacillota</taxon>
        <taxon>Clostridia</taxon>
        <taxon>Lachnospirales</taxon>
        <taxon>Lachnospiraceae</taxon>
        <taxon>Blautia</taxon>
    </lineage>
</organism>
<dbReference type="GO" id="GO:0006799">
    <property type="term" value="P:polyphosphate biosynthetic process"/>
    <property type="evidence" value="ECO:0007669"/>
    <property type="project" value="UniProtKB-ARBA"/>
</dbReference>
<dbReference type="InterPro" id="IPR042267">
    <property type="entry name" value="VTC_sf"/>
</dbReference>